<gene>
    <name evidence="1" type="ORF">AOR01nite_19880</name>
</gene>
<comment type="caution">
    <text evidence="1">The sequence shown here is derived from an EMBL/GenBank/DDBJ whole genome shotgun (WGS) entry which is preliminary data.</text>
</comment>
<evidence type="ECO:0000313" key="1">
    <source>
        <dbReference type="EMBL" id="GEB83511.1"/>
    </source>
</evidence>
<accession>A0A4Y3TKJ4</accession>
<organism evidence="1 2">
    <name type="scientific">Acetobacter orleanensis</name>
    <dbReference type="NCBI Taxonomy" id="104099"/>
    <lineage>
        <taxon>Bacteria</taxon>
        <taxon>Pseudomonadati</taxon>
        <taxon>Pseudomonadota</taxon>
        <taxon>Alphaproteobacteria</taxon>
        <taxon>Acetobacterales</taxon>
        <taxon>Acetobacteraceae</taxon>
        <taxon>Acetobacter</taxon>
    </lineage>
</organism>
<dbReference type="AlphaFoldDB" id="A0A4Y3TKJ4"/>
<dbReference type="EMBL" id="BJMU01000012">
    <property type="protein sequence ID" value="GEB83511.1"/>
    <property type="molecule type" value="Genomic_DNA"/>
</dbReference>
<sequence>MFPTRVLLFFRNIPDATLIFVILPHQHSFLAGPARGNSPYVSYKKSPAPVSFDTTQKPDLKRRIQGMRSA</sequence>
<proteinExistence type="predicted"/>
<name>A0A4Y3TKJ4_9PROT</name>
<dbReference type="Proteomes" id="UP000317617">
    <property type="component" value="Unassembled WGS sequence"/>
</dbReference>
<evidence type="ECO:0000313" key="2">
    <source>
        <dbReference type="Proteomes" id="UP000317617"/>
    </source>
</evidence>
<protein>
    <submittedName>
        <fullName evidence="1">Uncharacterized protein</fullName>
    </submittedName>
</protein>
<keyword evidence="2" id="KW-1185">Reference proteome</keyword>
<reference evidence="1 2" key="1">
    <citation type="submission" date="2019-06" db="EMBL/GenBank/DDBJ databases">
        <title>Whole genome shotgun sequence of Acetobacter orleanensis NBRC 13752.</title>
        <authorList>
            <person name="Hosoyama A."/>
            <person name="Uohara A."/>
            <person name="Ohji S."/>
            <person name="Ichikawa N."/>
        </authorList>
    </citation>
    <scope>NUCLEOTIDE SEQUENCE [LARGE SCALE GENOMIC DNA]</scope>
    <source>
        <strain evidence="1 2">NBRC 13752</strain>
    </source>
</reference>